<feature type="transmembrane region" description="Helical" evidence="1">
    <location>
        <begin position="55"/>
        <end position="75"/>
    </location>
</feature>
<feature type="transmembrane region" description="Helical" evidence="1">
    <location>
        <begin position="121"/>
        <end position="139"/>
    </location>
</feature>
<dbReference type="AlphaFoldDB" id="A0A1F5NAF2"/>
<name>A0A1F5NAF2_9BACT</name>
<feature type="transmembrane region" description="Helical" evidence="1">
    <location>
        <begin position="87"/>
        <end position="109"/>
    </location>
</feature>
<dbReference type="EMBL" id="MFEG01000059">
    <property type="protein sequence ID" value="OGE74553.1"/>
    <property type="molecule type" value="Genomic_DNA"/>
</dbReference>
<keyword evidence="1" id="KW-0812">Transmembrane</keyword>
<evidence type="ECO:0000313" key="2">
    <source>
        <dbReference type="EMBL" id="OGE74553.1"/>
    </source>
</evidence>
<feature type="transmembrane region" description="Helical" evidence="1">
    <location>
        <begin position="24"/>
        <end position="43"/>
    </location>
</feature>
<accession>A0A1F5NAF2</accession>
<reference evidence="2 3" key="1">
    <citation type="journal article" date="2016" name="Nat. Commun.">
        <title>Thousands of microbial genomes shed light on interconnected biogeochemical processes in an aquifer system.</title>
        <authorList>
            <person name="Anantharaman K."/>
            <person name="Brown C.T."/>
            <person name="Hug L.A."/>
            <person name="Sharon I."/>
            <person name="Castelle C.J."/>
            <person name="Probst A.J."/>
            <person name="Thomas B.C."/>
            <person name="Singh A."/>
            <person name="Wilkins M.J."/>
            <person name="Karaoz U."/>
            <person name="Brodie E.L."/>
            <person name="Williams K.H."/>
            <person name="Hubbard S.S."/>
            <person name="Banfield J.F."/>
        </authorList>
    </citation>
    <scope>NUCLEOTIDE SEQUENCE [LARGE SCALE GENOMIC DNA]</scope>
</reference>
<sequence length="150" mass="16580">MNINEYTQPDKLERYSFLWSEARLVIAAVALFVGGVPPLLYFIRLPGVYGFSNTLLTLAWLISGVASAYLLYRWYKGDRSVFGGKAPLDTAAFLVSIVSGINLGLTGVLRNNIGMSISSNQVVLIIVGALYLAAAYRLYTRWNSFGKKIF</sequence>
<proteinExistence type="predicted"/>
<keyword evidence="1" id="KW-0472">Membrane</keyword>
<comment type="caution">
    <text evidence="2">The sequence shown here is derived from an EMBL/GenBank/DDBJ whole genome shotgun (WGS) entry which is preliminary data.</text>
</comment>
<dbReference type="Proteomes" id="UP000176547">
    <property type="component" value="Unassembled WGS sequence"/>
</dbReference>
<evidence type="ECO:0000313" key="3">
    <source>
        <dbReference type="Proteomes" id="UP000176547"/>
    </source>
</evidence>
<protein>
    <submittedName>
        <fullName evidence="2">Uncharacterized protein</fullName>
    </submittedName>
</protein>
<organism evidence="2 3">
    <name type="scientific">Candidatus Doudnabacteria bacterium RIFCSPHIGHO2_01_52_17</name>
    <dbReference type="NCBI Taxonomy" id="1817820"/>
    <lineage>
        <taxon>Bacteria</taxon>
        <taxon>Candidatus Doudnaibacteriota</taxon>
    </lineage>
</organism>
<keyword evidence="1" id="KW-1133">Transmembrane helix</keyword>
<gene>
    <name evidence="2" type="ORF">A3K06_02600</name>
</gene>
<evidence type="ECO:0000256" key="1">
    <source>
        <dbReference type="SAM" id="Phobius"/>
    </source>
</evidence>